<comment type="caution">
    <text evidence="2">The sequence shown here is derived from an EMBL/GenBank/DDBJ whole genome shotgun (WGS) entry which is preliminary data.</text>
</comment>
<dbReference type="Gene3D" id="3.40.50.150">
    <property type="entry name" value="Vaccinia Virus protein VP39"/>
    <property type="match status" value="1"/>
</dbReference>
<proteinExistence type="predicted"/>
<sequence length="201" mass="22860">MILFVLANVTLTDQNVLEINCGRGAGAAWCVHTHAPHSYIGIDPSQDVINLSDATKHLPFEDKSIDIILCIETTHAFGEPIAITQFVNEVVRVLRTNGYLLHCDFCYMNGSGTSTYNLIANGELIIKEKINITRNVLRALDIQSKSRTDIVQRYIQPEEQEYFRRFAGLPGTQIYEDMSQGRSEYWRVVFRKKTTTDIFVI</sequence>
<accession>A0A818QI00</accession>
<dbReference type="CDD" id="cd02440">
    <property type="entry name" value="AdoMet_MTases"/>
    <property type="match status" value="1"/>
</dbReference>
<dbReference type="EMBL" id="CAJOAY010000342">
    <property type="protein sequence ID" value="CAF3637513.1"/>
    <property type="molecule type" value="Genomic_DNA"/>
</dbReference>
<gene>
    <name evidence="2" type="ORF">OKA104_LOCUS8468</name>
</gene>
<dbReference type="SUPFAM" id="SSF53335">
    <property type="entry name" value="S-adenosyl-L-methionine-dependent methyltransferases"/>
    <property type="match status" value="1"/>
</dbReference>
<dbReference type="InterPro" id="IPR029063">
    <property type="entry name" value="SAM-dependent_MTases_sf"/>
</dbReference>
<evidence type="ECO:0000313" key="2">
    <source>
        <dbReference type="EMBL" id="CAF3637513.1"/>
    </source>
</evidence>
<evidence type="ECO:0000259" key="1">
    <source>
        <dbReference type="Pfam" id="PF08241"/>
    </source>
</evidence>
<dbReference type="GO" id="GO:0008757">
    <property type="term" value="F:S-adenosylmethionine-dependent methyltransferase activity"/>
    <property type="evidence" value="ECO:0007669"/>
    <property type="project" value="InterPro"/>
</dbReference>
<organism evidence="2 3">
    <name type="scientific">Adineta steineri</name>
    <dbReference type="NCBI Taxonomy" id="433720"/>
    <lineage>
        <taxon>Eukaryota</taxon>
        <taxon>Metazoa</taxon>
        <taxon>Spiralia</taxon>
        <taxon>Gnathifera</taxon>
        <taxon>Rotifera</taxon>
        <taxon>Eurotatoria</taxon>
        <taxon>Bdelloidea</taxon>
        <taxon>Adinetida</taxon>
        <taxon>Adinetidae</taxon>
        <taxon>Adineta</taxon>
    </lineage>
</organism>
<protein>
    <recommendedName>
        <fullName evidence="1">Methyltransferase type 11 domain-containing protein</fullName>
    </recommendedName>
</protein>
<name>A0A818QI00_9BILA</name>
<dbReference type="AlphaFoldDB" id="A0A818QI00"/>
<dbReference type="InterPro" id="IPR013216">
    <property type="entry name" value="Methyltransf_11"/>
</dbReference>
<reference evidence="2" key="1">
    <citation type="submission" date="2021-02" db="EMBL/GenBank/DDBJ databases">
        <authorList>
            <person name="Nowell W R."/>
        </authorList>
    </citation>
    <scope>NUCLEOTIDE SEQUENCE</scope>
</reference>
<evidence type="ECO:0000313" key="3">
    <source>
        <dbReference type="Proteomes" id="UP000663881"/>
    </source>
</evidence>
<dbReference type="Pfam" id="PF08241">
    <property type="entry name" value="Methyltransf_11"/>
    <property type="match status" value="1"/>
</dbReference>
<feature type="domain" description="Methyltransferase type 11" evidence="1">
    <location>
        <begin position="17"/>
        <end position="101"/>
    </location>
</feature>
<dbReference type="Proteomes" id="UP000663881">
    <property type="component" value="Unassembled WGS sequence"/>
</dbReference>